<keyword evidence="4" id="KW-1185">Reference proteome</keyword>
<accession>A0A6H9V6D2</accession>
<dbReference type="GO" id="GO:0016491">
    <property type="term" value="F:oxidoreductase activity"/>
    <property type="evidence" value="ECO:0007669"/>
    <property type="project" value="InterPro"/>
</dbReference>
<evidence type="ECO:0000313" key="3">
    <source>
        <dbReference type="EMBL" id="KAB1148131.1"/>
    </source>
</evidence>
<feature type="compositionally biased region" description="Basic and acidic residues" evidence="1">
    <location>
        <begin position="171"/>
        <end position="196"/>
    </location>
</feature>
<evidence type="ECO:0000256" key="1">
    <source>
        <dbReference type="SAM" id="MobiDB-lite"/>
    </source>
</evidence>
<dbReference type="Gene3D" id="3.40.109.10">
    <property type="entry name" value="NADH Oxidase"/>
    <property type="match status" value="2"/>
</dbReference>
<dbReference type="Proteomes" id="UP000442707">
    <property type="component" value="Unassembled WGS sequence"/>
</dbReference>
<dbReference type="PANTHER" id="PTHR23026">
    <property type="entry name" value="NADPH NITROREDUCTASE"/>
    <property type="match status" value="1"/>
</dbReference>
<feature type="domain" description="Nitroreductase" evidence="2">
    <location>
        <begin position="123"/>
        <end position="284"/>
    </location>
</feature>
<feature type="region of interest" description="Disordered" evidence="1">
    <location>
        <begin position="307"/>
        <end position="333"/>
    </location>
</feature>
<dbReference type="InterPro" id="IPR029479">
    <property type="entry name" value="Nitroreductase"/>
</dbReference>
<gene>
    <name evidence="3" type="ORF">F7R91_09475</name>
</gene>
<dbReference type="SUPFAM" id="SSF55469">
    <property type="entry name" value="FMN-dependent nitroreductase-like"/>
    <property type="match status" value="2"/>
</dbReference>
<dbReference type="InterPro" id="IPR050627">
    <property type="entry name" value="Nitroreductase/BluB"/>
</dbReference>
<dbReference type="NCBIfam" id="NF047509">
    <property type="entry name" value="Rv3131_FMN_oxido"/>
    <property type="match status" value="1"/>
</dbReference>
<dbReference type="EMBL" id="VZRB01000005">
    <property type="protein sequence ID" value="KAB1148131.1"/>
    <property type="molecule type" value="Genomic_DNA"/>
</dbReference>
<dbReference type="PANTHER" id="PTHR23026:SF123">
    <property type="entry name" value="NAD(P)H NITROREDUCTASE RV3131-RELATED"/>
    <property type="match status" value="1"/>
</dbReference>
<sequence length="333" mass="36640">MRSAPVDTTTVETCIAAAVAAPSIFNTQPWRYRLDPGAMAFEVRAAQERGLRHTDPVGRALHVSAGASVFNLRVAVAHFGWSPVVRLLPSPEDPGLLATVRLTGGPDRHLAGHRGDLFPAIWRRHSSRFPFSGRPIRPDVRAELAEAAHMEGASLAWPTNPETARLLRVTAEAEHRSRTDHARGTESRRWVHHDPDDTSDAGLPQAALGPQDAGERLPMRDFTAQRHPGTLPAQNFETHPVIGLLTTEHDRRTDWLRAGQALEHVLLVATVHGLRTSLMHQPMEWPDLRRSLSPSPDHTGHAQMLVRLGHGPEGPATPRRAPDTVLDTDPPDR</sequence>
<evidence type="ECO:0000313" key="4">
    <source>
        <dbReference type="Proteomes" id="UP000442707"/>
    </source>
</evidence>
<evidence type="ECO:0000259" key="2">
    <source>
        <dbReference type="Pfam" id="PF00881"/>
    </source>
</evidence>
<dbReference type="Pfam" id="PF00881">
    <property type="entry name" value="Nitroreductase"/>
    <property type="match status" value="1"/>
</dbReference>
<name>A0A6H9V6D2_9ACTN</name>
<reference evidence="3 4" key="1">
    <citation type="submission" date="2019-09" db="EMBL/GenBank/DDBJ databases">
        <title>Screening of Novel Bioactive Compounds from Soil-Associated.</title>
        <authorList>
            <person name="Zhao S."/>
        </authorList>
    </citation>
    <scope>NUCLEOTIDE SEQUENCE [LARGE SCALE GENOMIC DNA]</scope>
    <source>
        <strain evidence="3 4">HIT-DPA4</strain>
    </source>
</reference>
<dbReference type="AlphaFoldDB" id="A0A6H9V6D2"/>
<proteinExistence type="predicted"/>
<comment type="caution">
    <text evidence="3">The sequence shown here is derived from an EMBL/GenBank/DDBJ whole genome shotgun (WGS) entry which is preliminary data.</text>
</comment>
<organism evidence="3 4">
    <name type="scientific">Streptomyces luteolifulvus</name>
    <dbReference type="NCBI Taxonomy" id="2615112"/>
    <lineage>
        <taxon>Bacteria</taxon>
        <taxon>Bacillati</taxon>
        <taxon>Actinomycetota</taxon>
        <taxon>Actinomycetes</taxon>
        <taxon>Kitasatosporales</taxon>
        <taxon>Streptomycetaceae</taxon>
        <taxon>Streptomyces</taxon>
    </lineage>
</organism>
<dbReference type="InterPro" id="IPR000415">
    <property type="entry name" value="Nitroreductase-like"/>
</dbReference>
<feature type="region of interest" description="Disordered" evidence="1">
    <location>
        <begin position="171"/>
        <end position="213"/>
    </location>
</feature>
<dbReference type="RefSeq" id="WP_150946516.1">
    <property type="nucleotide sequence ID" value="NZ_VZRB01000005.1"/>
</dbReference>
<protein>
    <recommendedName>
        <fullName evidence="2">Nitroreductase domain-containing protein</fullName>
    </recommendedName>
</protein>